<dbReference type="SMART" id="SM00333">
    <property type="entry name" value="TUDOR"/>
    <property type="match status" value="1"/>
</dbReference>
<evidence type="ECO:0000256" key="4">
    <source>
        <dbReference type="ARBA" id="ARBA00022728"/>
    </source>
</evidence>
<evidence type="ECO:0000256" key="1">
    <source>
        <dbReference type="ARBA" id="ARBA00004324"/>
    </source>
</evidence>
<gene>
    <name evidence="11" type="ORF">HPP92_001835</name>
</gene>
<evidence type="ECO:0000313" key="11">
    <source>
        <dbReference type="EMBL" id="KAG0501763.1"/>
    </source>
</evidence>
<evidence type="ECO:0000256" key="2">
    <source>
        <dbReference type="ARBA" id="ARBA00004408"/>
    </source>
</evidence>
<keyword evidence="4" id="KW-0747">Spliceosome</keyword>
<dbReference type="AlphaFoldDB" id="A0A835S390"/>
<evidence type="ECO:0000256" key="3">
    <source>
        <dbReference type="ARBA" id="ARBA00005371"/>
    </source>
</evidence>
<organism evidence="11 12">
    <name type="scientific">Vanilla planifolia</name>
    <name type="common">Vanilla</name>
    <dbReference type="NCBI Taxonomy" id="51239"/>
    <lineage>
        <taxon>Eukaryota</taxon>
        <taxon>Viridiplantae</taxon>
        <taxon>Streptophyta</taxon>
        <taxon>Embryophyta</taxon>
        <taxon>Tracheophyta</taxon>
        <taxon>Spermatophyta</taxon>
        <taxon>Magnoliopsida</taxon>
        <taxon>Liliopsida</taxon>
        <taxon>Asparagales</taxon>
        <taxon>Orchidaceae</taxon>
        <taxon>Vanilloideae</taxon>
        <taxon>Vanilleae</taxon>
        <taxon>Vanilla</taxon>
    </lineage>
</organism>
<dbReference type="OrthoDB" id="79171at2759"/>
<dbReference type="PANTHER" id="PTHR13681">
    <property type="entry name" value="SURVIVAL OF MOTOR NEURON-RELATED-SPLICING FACTOR 30-RELATED"/>
    <property type="match status" value="1"/>
</dbReference>
<dbReference type="GO" id="GO:0005681">
    <property type="term" value="C:spliceosomal complex"/>
    <property type="evidence" value="ECO:0007669"/>
    <property type="project" value="UniProtKB-KW"/>
</dbReference>
<evidence type="ECO:0000256" key="8">
    <source>
        <dbReference type="ARBA" id="ARBA00042567"/>
    </source>
</evidence>
<evidence type="ECO:0000256" key="9">
    <source>
        <dbReference type="SAM" id="MobiDB-lite"/>
    </source>
</evidence>
<dbReference type="EMBL" id="JADCNM010000001">
    <property type="protein sequence ID" value="KAG0501763.1"/>
    <property type="molecule type" value="Genomic_DNA"/>
</dbReference>
<feature type="domain" description="Tudor" evidence="10">
    <location>
        <begin position="101"/>
        <end position="159"/>
    </location>
</feature>
<accession>A0A835S390</accession>
<evidence type="ECO:0000256" key="6">
    <source>
        <dbReference type="ARBA" id="ARBA00037618"/>
    </source>
</evidence>
<name>A0A835S390_VANPL</name>
<evidence type="ECO:0000313" key="12">
    <source>
        <dbReference type="Proteomes" id="UP000639772"/>
    </source>
</evidence>
<dbReference type="GO" id="GO:0015030">
    <property type="term" value="C:Cajal body"/>
    <property type="evidence" value="ECO:0007669"/>
    <property type="project" value="UniProtKB-SubCell"/>
</dbReference>
<feature type="region of interest" description="Disordered" evidence="9">
    <location>
        <begin position="221"/>
        <end position="272"/>
    </location>
</feature>
<dbReference type="GO" id="GO:0003723">
    <property type="term" value="F:RNA binding"/>
    <property type="evidence" value="ECO:0007669"/>
    <property type="project" value="InterPro"/>
</dbReference>
<sequence length="272" mass="30264">MQGGEDVNIEELASNLSTYKEQLSEVKKLLAADPGNSEYVDMEKELIEVIALTEEILVTNKQAAYSRNASELEEYLSPKGFPEPEVGPSEFTGLDTHEFYKFAVGMKVQAVWSEDGEWYGATIEALTPNGYYVCYDGWGNKEEVDHCNVRPTEEGETNTLLEAERQAEVTRQAIKRKIAQAAVMEFQQRAIPTKLRIAPNDPEDVPNRVGLLDQTMHSTWLRKPDDPHGPHPHGGCTQQSTGKESGCVGHGGHGIRHRTRNIRGQPGSVLLF</sequence>
<protein>
    <recommendedName>
        <fullName evidence="7">Survival of motor neuron-related-splicing factor 30</fullName>
    </recommendedName>
    <alternativeName>
        <fullName evidence="8">Survival motor neuron domain-containing protein 1</fullName>
    </alternativeName>
</protein>
<dbReference type="CDD" id="cd21182">
    <property type="entry name" value="Tudor_SMN_SPF30-like"/>
    <property type="match status" value="1"/>
</dbReference>
<dbReference type="GO" id="GO:0016607">
    <property type="term" value="C:nuclear speck"/>
    <property type="evidence" value="ECO:0007669"/>
    <property type="project" value="UniProtKB-SubCell"/>
</dbReference>
<dbReference type="GO" id="GO:0006397">
    <property type="term" value="P:mRNA processing"/>
    <property type="evidence" value="ECO:0007669"/>
    <property type="project" value="InterPro"/>
</dbReference>
<dbReference type="Gene3D" id="2.30.30.140">
    <property type="match status" value="1"/>
</dbReference>
<dbReference type="SUPFAM" id="SSF63748">
    <property type="entry name" value="Tudor/PWWP/MBT"/>
    <property type="match status" value="1"/>
</dbReference>
<evidence type="ECO:0000259" key="10">
    <source>
        <dbReference type="PROSITE" id="PS50304"/>
    </source>
</evidence>
<dbReference type="PANTHER" id="PTHR13681:SF26">
    <property type="entry name" value="SURVIVAL OF MOTOR NEURON-RELATED-SPLICING FACTOR 30"/>
    <property type="match status" value="1"/>
</dbReference>
<keyword evidence="4" id="KW-0507">mRNA processing</keyword>
<comment type="subcellular location">
    <subcellularLocation>
        <location evidence="1">Nucleus speckle</location>
    </subcellularLocation>
    <subcellularLocation>
        <location evidence="2">Nucleus</location>
        <location evidence="2">Cajal body</location>
    </subcellularLocation>
</comment>
<dbReference type="PROSITE" id="PS50304">
    <property type="entry name" value="TUDOR"/>
    <property type="match status" value="1"/>
</dbReference>
<dbReference type="Pfam" id="PF06003">
    <property type="entry name" value="SMN_Tudor"/>
    <property type="match status" value="1"/>
</dbReference>
<keyword evidence="4" id="KW-0508">mRNA splicing</keyword>
<dbReference type="InterPro" id="IPR002999">
    <property type="entry name" value="Tudor"/>
</dbReference>
<dbReference type="InterPro" id="IPR010304">
    <property type="entry name" value="SMN_Tudor"/>
</dbReference>
<proteinExistence type="inferred from homology"/>
<dbReference type="Proteomes" id="UP000639772">
    <property type="component" value="Chromosome 1"/>
</dbReference>
<comment type="function">
    <text evidence="6">Involved in spliceosome assembly.</text>
</comment>
<evidence type="ECO:0000256" key="7">
    <source>
        <dbReference type="ARBA" id="ARBA00041083"/>
    </source>
</evidence>
<comment type="similarity">
    <text evidence="3">Belongs to the SMN family.</text>
</comment>
<dbReference type="GO" id="GO:0005737">
    <property type="term" value="C:cytoplasm"/>
    <property type="evidence" value="ECO:0007669"/>
    <property type="project" value="InterPro"/>
</dbReference>
<keyword evidence="5" id="KW-0539">Nucleus</keyword>
<comment type="caution">
    <text evidence="11">The sequence shown here is derived from an EMBL/GenBank/DDBJ whole genome shotgun (WGS) entry which is preliminary data.</text>
</comment>
<reference evidence="11 12" key="1">
    <citation type="journal article" date="2020" name="Nat. Food">
        <title>A phased Vanilla planifolia genome enables genetic improvement of flavour and production.</title>
        <authorList>
            <person name="Hasing T."/>
            <person name="Tang H."/>
            <person name="Brym M."/>
            <person name="Khazi F."/>
            <person name="Huang T."/>
            <person name="Chambers A.H."/>
        </authorList>
    </citation>
    <scope>NUCLEOTIDE SEQUENCE [LARGE SCALE GENOMIC DNA]</scope>
    <source>
        <tissue evidence="11">Leaf</tissue>
    </source>
</reference>
<evidence type="ECO:0000256" key="5">
    <source>
        <dbReference type="ARBA" id="ARBA00023242"/>
    </source>
</evidence>